<organism evidence="1">
    <name type="scientific">Sulfolobus monocaudavirus SMV1</name>
    <dbReference type="NCBI Taxonomy" id="1351702"/>
    <lineage>
        <taxon>Viruses</taxon>
        <taxon>Viruses incertae sedis</taxon>
        <taxon>Bicaudaviridae</taxon>
    </lineage>
</organism>
<evidence type="ECO:0000313" key="1">
    <source>
        <dbReference type="EMBL" id="CDF81330.1"/>
    </source>
</evidence>
<dbReference type="PDB" id="7RO6">
    <property type="method" value="EM"/>
    <property type="resolution" value="4.10 A"/>
    <property type="chains" value="A=1-157"/>
</dbReference>
<accession>A0ACD6B9J1</accession>
<reference evidence="2 3" key="3">
    <citation type="journal article" date="2022" name="Cell">
        <title>Spindle-shaped archaeal viruses evolved from rod-shaped ancestors to package a larger genome.</title>
        <authorList>
            <person name="Wang F."/>
            <person name="Cvirkaite-Krupovic V."/>
            <person name="Vos M."/>
            <person name="Beltran L.C."/>
            <person name="Kreutzberger M.A.B."/>
            <person name="Winter J.M."/>
            <person name="Su Z."/>
            <person name="Liu J."/>
            <person name="Schouten S."/>
            <person name="Krupovic M."/>
            <person name="Egelman E.H."/>
        </authorList>
    </citation>
    <scope>STRUCTURE BY ELECTRON MICROSCOPY (3.70 ANGSTROMS) OF 1-157</scope>
</reference>
<dbReference type="PDB" id="7ROD">
    <property type="method" value="EM"/>
    <property type="resolution" value="3.80 A"/>
    <property type="chains" value="A=1-157"/>
</dbReference>
<dbReference type="PDB" id="7ROC">
    <property type="method" value="EM"/>
    <property type="resolution" value="3.70 A"/>
    <property type="chains" value="A=1-157"/>
</dbReference>
<proteinExistence type="evidence at protein level"/>
<dbReference type="PDB" id="7RO5">
    <property type="method" value="EM"/>
    <property type="resolution" value="4.10 A"/>
    <property type="chains" value="A=1-157"/>
</dbReference>
<reference evidence="1" key="2">
    <citation type="submission" date="2014-01" db="EMBL/GenBank/DDBJ databases">
        <title>Intracellular viral conflicts exploiting CRISPR immune systems in Sulfolobus.</title>
        <authorList>
            <person name="Erdmann S."/>
            <person name="Le Moine Bauer S."/>
            <person name="She Q."/>
            <person name="Garrett R.A."/>
        </authorList>
    </citation>
    <scope>NUCLEOTIDE SEQUENCE</scope>
</reference>
<dbReference type="PDB" id="7ROB">
    <property type="method" value="EM"/>
    <property type="resolution" value="3.90 A"/>
    <property type="chains" value="A=1-157"/>
</dbReference>
<accession>W0UUV5</accession>
<dbReference type="PDB" id="7RO3">
    <property type="method" value="EM"/>
    <property type="resolution" value="4.80 A"/>
    <property type="chains" value="A=1-157"/>
</dbReference>
<dbReference type="PDB" id="7RO2">
    <property type="method" value="EM"/>
    <property type="resolution" value="5.10 A"/>
    <property type="chains" value="A=1-157"/>
</dbReference>
<reference evidence="1" key="1">
    <citation type="submission" date="2013-05" db="EMBL/GenBank/DDBJ databases">
        <authorList>
            <person name="Garrett R."/>
        </authorList>
    </citation>
    <scope>NUCLEOTIDE SEQUENCE</scope>
</reference>
<evidence type="ECO:0007829" key="2">
    <source>
        <dbReference type="PDB" id="7RO2"/>
    </source>
</evidence>
<dbReference type="PDB" id="7ROG">
    <property type="method" value="EM"/>
    <property type="resolution" value="3.80 A"/>
    <property type="chains" value="A=1-157"/>
</dbReference>
<dbReference type="EMBL" id="HG322870">
    <property type="protein sequence ID" value="CDF81330.1"/>
    <property type="molecule type" value="Genomic_DNA"/>
</dbReference>
<evidence type="ECO:0007829" key="3">
    <source>
        <dbReference type="PDB" id="7RO3"/>
    </source>
</evidence>
<dbReference type="PDB" id="7RO4">
    <property type="method" value="EM"/>
    <property type="resolution" value="4.30 A"/>
    <property type="chains" value="A=1-157"/>
</dbReference>
<protein>
    <submittedName>
        <fullName evidence="1">Hypothetical membrane protein</fullName>
    </submittedName>
</protein>
<dbReference type="PDB" id="7ROI">
    <property type="method" value="EM"/>
    <property type="resolution" value="4.30 A"/>
    <property type="chains" value="A=1-157"/>
</dbReference>
<keyword evidence="2 3" id="KW-0002">3D-structure</keyword>
<dbReference type="PDB" id="7ROH">
    <property type="method" value="EM"/>
    <property type="resolution" value="4.00 A"/>
    <property type="chains" value="A=1-157"/>
</dbReference>
<name>A0ACD6B9J1_9VIRU</name>
<sequence length="157" mass="16162">MSVSVVVPSAKATGAGGKKAKTFKVIKVSTPKVNNVHVPKIKKATRIHDPGAISGSLAKVTFGTNGFDIPTIAIALLIVGVIIGLSGLILSIFATATASAISNPSPGTLAYNLTHPLINGMVSFFSFFPTLYVLLGVTGIVLIAAGIISIIMEKFKT</sequence>
<dbReference type="PDB" id="7ROE">
    <property type="method" value="EM"/>
    <property type="resolution" value="3.70 A"/>
    <property type="chains" value="A=1-157"/>
</dbReference>